<name>A0A1Y2J1C7_TRAC3</name>
<protein>
    <submittedName>
        <fullName evidence="1">Uncharacterized protein</fullName>
    </submittedName>
</protein>
<dbReference type="Proteomes" id="UP000193067">
    <property type="component" value="Unassembled WGS sequence"/>
</dbReference>
<evidence type="ECO:0000313" key="1">
    <source>
        <dbReference type="EMBL" id="OSD07117.1"/>
    </source>
</evidence>
<reference evidence="1 2" key="1">
    <citation type="journal article" date="2015" name="Biotechnol. Biofuels">
        <title>Enhanced degradation of softwood versus hardwood by the white-rot fungus Pycnoporus coccineus.</title>
        <authorList>
            <person name="Couturier M."/>
            <person name="Navarro D."/>
            <person name="Chevret D."/>
            <person name="Henrissat B."/>
            <person name="Piumi F."/>
            <person name="Ruiz-Duenas F.J."/>
            <person name="Martinez A.T."/>
            <person name="Grigoriev I.V."/>
            <person name="Riley R."/>
            <person name="Lipzen A."/>
            <person name="Berrin J.G."/>
            <person name="Master E.R."/>
            <person name="Rosso M.N."/>
        </authorList>
    </citation>
    <scope>NUCLEOTIDE SEQUENCE [LARGE SCALE GENOMIC DNA]</scope>
    <source>
        <strain evidence="1 2">BRFM310</strain>
    </source>
</reference>
<proteinExistence type="predicted"/>
<gene>
    <name evidence="1" type="ORF">PYCCODRAFT_796996</name>
</gene>
<evidence type="ECO:0000313" key="2">
    <source>
        <dbReference type="Proteomes" id="UP000193067"/>
    </source>
</evidence>
<dbReference type="EMBL" id="KZ084089">
    <property type="protein sequence ID" value="OSD07117.1"/>
    <property type="molecule type" value="Genomic_DNA"/>
</dbReference>
<dbReference type="AlphaFoldDB" id="A0A1Y2J1C7"/>
<sequence length="156" mass="17091">MRIKYPWHLQMMRPGFGLARVASPCNSTTGPWPTYLAASCPVRPKWYNPNPSYSCAIPWTGSYSSSLSPFVKSSCEGQRQSLSCSANSDRSTNTTVSKRVEVGLDGDTSVWPERAPWIVVASGSESESDSSSEEGVEAGHANLTYRSQARCRFKIS</sequence>
<accession>A0A1Y2J1C7</accession>
<organism evidence="1 2">
    <name type="scientific">Trametes coccinea (strain BRFM310)</name>
    <name type="common">Pycnoporus coccineus</name>
    <dbReference type="NCBI Taxonomy" id="1353009"/>
    <lineage>
        <taxon>Eukaryota</taxon>
        <taxon>Fungi</taxon>
        <taxon>Dikarya</taxon>
        <taxon>Basidiomycota</taxon>
        <taxon>Agaricomycotina</taxon>
        <taxon>Agaricomycetes</taxon>
        <taxon>Polyporales</taxon>
        <taxon>Polyporaceae</taxon>
        <taxon>Trametes</taxon>
    </lineage>
</organism>
<keyword evidence="2" id="KW-1185">Reference proteome</keyword>